<evidence type="ECO:0000313" key="2">
    <source>
        <dbReference type="Proteomes" id="UP000067444"/>
    </source>
</evidence>
<proteinExistence type="predicted"/>
<dbReference type="KEGG" id="otm:OSB_13840"/>
<organism evidence="1 2">
    <name type="scientific">Octadecabacter temperatus</name>
    <dbReference type="NCBI Taxonomy" id="1458307"/>
    <lineage>
        <taxon>Bacteria</taxon>
        <taxon>Pseudomonadati</taxon>
        <taxon>Pseudomonadota</taxon>
        <taxon>Alphaproteobacteria</taxon>
        <taxon>Rhodobacterales</taxon>
        <taxon>Roseobacteraceae</taxon>
        <taxon>Octadecabacter</taxon>
    </lineage>
</organism>
<dbReference type="AlphaFoldDB" id="A0A0K0Y4Y4"/>
<reference evidence="1 2" key="1">
    <citation type="journal article" date="2015" name="Genome Announc.">
        <title>Closed Genome Sequence of Octadecabacter temperatus SB1, the First Mesophilic Species of the Genus Octadecabacter.</title>
        <authorList>
            <person name="Voget S."/>
            <person name="Billerbeck S."/>
            <person name="Simon M."/>
            <person name="Daniel R."/>
        </authorList>
    </citation>
    <scope>NUCLEOTIDE SEQUENCE [LARGE SCALE GENOMIC DNA]</scope>
    <source>
        <strain evidence="1 2">SB1</strain>
    </source>
</reference>
<dbReference type="EMBL" id="CP012160">
    <property type="protein sequence ID" value="AKS45936.1"/>
    <property type="molecule type" value="Genomic_DNA"/>
</dbReference>
<dbReference type="RefSeq" id="WP_049834276.1">
    <property type="nucleotide sequence ID" value="NZ_FSRP01000001.1"/>
</dbReference>
<evidence type="ECO:0000313" key="1">
    <source>
        <dbReference type="EMBL" id="AKS45936.1"/>
    </source>
</evidence>
<accession>A0A0K0Y4Y4</accession>
<sequence>MRAIAFATVAMSAVSTPVFADQQTFDFLARHGCTVSEESKDALANAGFLEPYTNAIIADALSRGVAKQEGAYVVLDASICTIELPDIQTTLAVGNPEIRAIAPYIRDEYEYAGETTVNEGCFLTDAVDVFTDRASGDLDRGTADYLDFLAAGIISGELRFFSPNPLATPLGFQSFAGDCADVPNMPIVTPSHDFIASHFGQYVRAIGETSECDGPASGSALSIAAELQGLSGDRFEDPDPTFNAWLFFEYELITMAAGWHEGLSGSERGAPRPPLCHYPN</sequence>
<dbReference type="STRING" id="1458307.OSB_13840"/>
<dbReference type="Proteomes" id="UP000067444">
    <property type="component" value="Chromosome"/>
</dbReference>
<gene>
    <name evidence="1" type="ORF">OSB_13840</name>
</gene>
<name>A0A0K0Y4Y4_9RHOB</name>
<keyword evidence="2" id="KW-1185">Reference proteome</keyword>
<protein>
    <submittedName>
        <fullName evidence="1">Uncharacterized protein</fullName>
    </submittedName>
</protein>